<organism evidence="13 14">
    <name type="scientific">Caldinitratiruptor microaerophilus</name>
    <dbReference type="NCBI Taxonomy" id="671077"/>
    <lineage>
        <taxon>Bacteria</taxon>
        <taxon>Bacillati</taxon>
        <taxon>Bacillota</taxon>
        <taxon>Clostridia</taxon>
        <taxon>Eubacteriales</taxon>
        <taxon>Symbiobacteriaceae</taxon>
        <taxon>Caldinitratiruptor</taxon>
    </lineage>
</organism>
<keyword evidence="8 12" id="KW-0554">One-carbon metabolism</keyword>
<dbReference type="GO" id="GO:0006730">
    <property type="term" value="P:one-carbon metabolic process"/>
    <property type="evidence" value="ECO:0007669"/>
    <property type="project" value="UniProtKB-UniRule"/>
</dbReference>
<keyword evidence="14" id="KW-1185">Reference proteome</keyword>
<evidence type="ECO:0000256" key="5">
    <source>
        <dbReference type="ARBA" id="ARBA00012765"/>
    </source>
</evidence>
<dbReference type="Proteomes" id="UP001163687">
    <property type="component" value="Chromosome"/>
</dbReference>
<evidence type="ECO:0000256" key="11">
    <source>
        <dbReference type="ARBA" id="ARBA00048684"/>
    </source>
</evidence>
<evidence type="ECO:0000256" key="1">
    <source>
        <dbReference type="ARBA" id="ARBA00004058"/>
    </source>
</evidence>
<dbReference type="EC" id="3.5.4.27" evidence="5 12"/>
<evidence type="ECO:0000256" key="8">
    <source>
        <dbReference type="ARBA" id="ARBA00022563"/>
    </source>
</evidence>
<proteinExistence type="inferred from homology"/>
<evidence type="ECO:0000256" key="9">
    <source>
        <dbReference type="ARBA" id="ARBA00022801"/>
    </source>
</evidence>
<evidence type="ECO:0000256" key="6">
    <source>
        <dbReference type="ARBA" id="ARBA00020597"/>
    </source>
</evidence>
<dbReference type="HAMAP" id="MF_00486">
    <property type="entry name" value="McH"/>
    <property type="match status" value="1"/>
</dbReference>
<name>A0AA35CMT1_9FIRM</name>
<dbReference type="Pfam" id="PF02289">
    <property type="entry name" value="MCH"/>
    <property type="match status" value="1"/>
</dbReference>
<dbReference type="KEGG" id="cmic:caldi_15520"/>
<comment type="subcellular location">
    <subcellularLocation>
        <location evidence="2 12">Cytoplasm</location>
    </subcellularLocation>
</comment>
<reference evidence="13" key="1">
    <citation type="submission" date="2022-03" db="EMBL/GenBank/DDBJ databases">
        <title>Complete genome sequence of Caldinitratiruptor microaerophilus.</title>
        <authorList>
            <person name="Mukaiyama R."/>
            <person name="Nishiyama T."/>
            <person name="Ueda K."/>
        </authorList>
    </citation>
    <scope>NUCLEOTIDE SEQUENCE</scope>
    <source>
        <strain evidence="13">JCM 16183</strain>
    </source>
</reference>
<keyword evidence="7 12" id="KW-0963">Cytoplasm</keyword>
<evidence type="ECO:0000313" key="13">
    <source>
        <dbReference type="EMBL" id="BDG60462.1"/>
    </source>
</evidence>
<evidence type="ECO:0000313" key="14">
    <source>
        <dbReference type="Proteomes" id="UP001163687"/>
    </source>
</evidence>
<evidence type="ECO:0000256" key="10">
    <source>
        <dbReference type="ARBA" id="ARBA00030468"/>
    </source>
</evidence>
<protein>
    <recommendedName>
        <fullName evidence="6 12">Methenyltetrahydromethanopterin cyclohydrolase</fullName>
        <ecNumber evidence="5 12">3.5.4.27</ecNumber>
    </recommendedName>
    <alternativeName>
        <fullName evidence="10 12">Methenyl-H4MPT cyclohydrolase</fullName>
    </alternativeName>
</protein>
<dbReference type="GO" id="GO:0005737">
    <property type="term" value="C:cytoplasm"/>
    <property type="evidence" value="ECO:0007669"/>
    <property type="project" value="UniProtKB-SubCell"/>
</dbReference>
<evidence type="ECO:0000256" key="12">
    <source>
        <dbReference type="HAMAP-Rule" id="MF_00486"/>
    </source>
</evidence>
<evidence type="ECO:0000256" key="4">
    <source>
        <dbReference type="ARBA" id="ARBA00006902"/>
    </source>
</evidence>
<dbReference type="InterPro" id="IPR003209">
    <property type="entry name" value="METHMP_CycHdrlase"/>
</dbReference>
<gene>
    <name evidence="12 13" type="primary">mch</name>
    <name evidence="13" type="ORF">caldi_15520</name>
</gene>
<keyword evidence="9 12" id="KW-0378">Hydrolase</keyword>
<dbReference type="EMBL" id="AP025628">
    <property type="protein sequence ID" value="BDG60462.1"/>
    <property type="molecule type" value="Genomic_DNA"/>
</dbReference>
<comment type="function">
    <text evidence="1 12">Catalyzes the hydrolysis of methenyl-H(4)MPT(+) to 5-formyl-H(4)MPT.</text>
</comment>
<evidence type="ECO:0000256" key="7">
    <source>
        <dbReference type="ARBA" id="ARBA00022490"/>
    </source>
</evidence>
<dbReference type="Gene3D" id="3.10.340.11">
    <property type="entry name" value="Methenyltetrahydromethanopterin Cyclohydrolase, Chain A, domain 1"/>
    <property type="match status" value="1"/>
</dbReference>
<comment type="catalytic activity">
    <reaction evidence="11 12">
        <text>5,10-methenyl-5,6,7,8-tetrahydromethanopterin + H2O = N(5)-formyl-5,6,7,8-tetrahydromethanopterin + H(+)</text>
        <dbReference type="Rhea" id="RHEA:19053"/>
        <dbReference type="ChEBI" id="CHEBI:15377"/>
        <dbReference type="ChEBI" id="CHEBI:15378"/>
        <dbReference type="ChEBI" id="CHEBI:58018"/>
        <dbReference type="ChEBI" id="CHEBI:58337"/>
        <dbReference type="EC" id="3.5.4.27"/>
    </reaction>
</comment>
<dbReference type="GO" id="GO:0018759">
    <property type="term" value="F:methenyltetrahydromethanopterin cyclohydrolase activity"/>
    <property type="evidence" value="ECO:0007669"/>
    <property type="project" value="UniProtKB-UniRule"/>
</dbReference>
<dbReference type="Gene3D" id="3.30.1030.10">
    <property type="entry name" value="Methenyltetrahydromethanopterin Cyclohydrolase, Chain A, domain 2"/>
    <property type="match status" value="1"/>
</dbReference>
<dbReference type="GO" id="GO:0046294">
    <property type="term" value="P:formaldehyde catabolic process"/>
    <property type="evidence" value="ECO:0007669"/>
    <property type="project" value="UniProtKB-UniRule"/>
</dbReference>
<dbReference type="SUPFAM" id="SSF56199">
    <property type="entry name" value="Methenyltetrahydromethanopterin cyclohydrolase"/>
    <property type="match status" value="1"/>
</dbReference>
<evidence type="ECO:0000256" key="2">
    <source>
        <dbReference type="ARBA" id="ARBA00004496"/>
    </source>
</evidence>
<dbReference type="RefSeq" id="WP_264844484.1">
    <property type="nucleotide sequence ID" value="NZ_AP025628.1"/>
</dbReference>
<dbReference type="AlphaFoldDB" id="A0AA35CMT1"/>
<evidence type="ECO:0000256" key="3">
    <source>
        <dbReference type="ARBA" id="ARBA00005087"/>
    </source>
</evidence>
<dbReference type="NCBIfam" id="TIGR03120">
    <property type="entry name" value="one_C_mch"/>
    <property type="match status" value="1"/>
</dbReference>
<accession>A0AA35CMT1</accession>
<sequence length="322" mass="32963">MGGGGLNLNRRARARAAALAERAEALGVERHEVAGAEVLDCGVRAPGGFEAGRLFAEATMAGLGSVTLVPWAEGGLHLPGVQVVTDRPLEACLLAQYAGWALREAGFSAMASGPGRALARVEALFDRYPVAEAPGEALIALEAPALPPPAAVAAIARRCGVEPGALTILVARTASAAGAVQVAARVVETALHKLGVLGLDPARVRAAWGTAPVAPVAADDLTAMGRTNDCLLYGGRVALLVDAPDEDLARLAARLPSGASPDHGRPFAEIFRERGDFYRVDPFLFSPAAVALTSTRTGRTFAAGATDPDLLRRSLFGAAGAG</sequence>
<comment type="pathway">
    <text evidence="3 12">One-carbon metabolism; formaldehyde degradation; formate from formaldehyde (H(4)MPT route): step 3/5.</text>
</comment>
<comment type="similarity">
    <text evidence="4 12">Belongs to the MCH family.</text>
</comment>